<keyword evidence="3" id="KW-1185">Reference proteome</keyword>
<accession>A0AAJ4W0C9</accession>
<feature type="transmembrane region" description="Helical" evidence="1">
    <location>
        <begin position="232"/>
        <end position="249"/>
    </location>
</feature>
<feature type="transmembrane region" description="Helical" evidence="1">
    <location>
        <begin position="163"/>
        <end position="192"/>
    </location>
</feature>
<keyword evidence="1" id="KW-1133">Transmembrane helix</keyword>
<dbReference type="KEGG" id="mpw:MPR_0421"/>
<keyword evidence="1" id="KW-0472">Membrane</keyword>
<dbReference type="Proteomes" id="UP000183496">
    <property type="component" value="Unassembled WGS sequence"/>
</dbReference>
<comment type="caution">
    <text evidence="2">The sequence shown here is derived from an EMBL/GenBank/DDBJ whole genome shotgun (WGS) entry which is preliminary data.</text>
</comment>
<name>A0AAJ4W0C9_MYRPR</name>
<feature type="transmembrane region" description="Helical" evidence="1">
    <location>
        <begin position="198"/>
        <end position="220"/>
    </location>
</feature>
<dbReference type="AlphaFoldDB" id="A0AAJ4W0C9"/>
<organism evidence="2 3">
    <name type="scientific">Myroides profundi</name>
    <dbReference type="NCBI Taxonomy" id="480520"/>
    <lineage>
        <taxon>Bacteria</taxon>
        <taxon>Pseudomonadati</taxon>
        <taxon>Bacteroidota</taxon>
        <taxon>Flavobacteriia</taxon>
        <taxon>Flavobacteriales</taxon>
        <taxon>Flavobacteriaceae</taxon>
        <taxon>Myroides</taxon>
    </lineage>
</organism>
<sequence length="368" mass="42023">MLLQHLGKIQKGLLVTLLFVIALNIYYESGLVYHPNTLNPYPDNRLNEEEKNWVSFAGNQFKENGTEVKFFEEGNFWGMTYYVTLKNNNYPNPIKEIEFYDTTSDIKGELTNTQYKDALLRVDTSILCGKYVTFSDDAGNTMVVRTNPFDYVYENNFQIPTMLFVSILTLVMGTSLLPGAVILGLATCGLVALTGLYYYLVILIPLVAITTGRVLMVTLANNNKFFDFKNRIAALVIFTIVMAYYSFFQDTTFKWITVVANVIISSIYAGLGMYLFHLSINLAKTLYIFIKYPTQYVVNLSATNLITNINREKPTRQLPKYYADLVIDDAYSFTKVDIDGALYGSIKFDKPFNDLKYKTDGKSFILYY</sequence>
<feature type="transmembrane region" description="Helical" evidence="1">
    <location>
        <begin position="12"/>
        <end position="27"/>
    </location>
</feature>
<keyword evidence="1" id="KW-0812">Transmembrane</keyword>
<reference evidence="2 3" key="1">
    <citation type="submission" date="2016-10" db="EMBL/GenBank/DDBJ databases">
        <authorList>
            <person name="Varghese N."/>
            <person name="Submissions S."/>
        </authorList>
    </citation>
    <scope>NUCLEOTIDE SEQUENCE [LARGE SCALE GENOMIC DNA]</scope>
    <source>
        <strain evidence="3">DSM 19823 / KCTC 23066 / CCTCC M 208030 / D25</strain>
    </source>
</reference>
<protein>
    <submittedName>
        <fullName evidence="2">Uncharacterized protein</fullName>
    </submittedName>
</protein>
<dbReference type="RefSeq" id="WP_041888736.1">
    <property type="nucleotide sequence ID" value="NZ_CP010817.1"/>
</dbReference>
<evidence type="ECO:0000256" key="1">
    <source>
        <dbReference type="SAM" id="Phobius"/>
    </source>
</evidence>
<feature type="transmembrane region" description="Helical" evidence="1">
    <location>
        <begin position="255"/>
        <end position="276"/>
    </location>
</feature>
<dbReference type="EMBL" id="FOFY01000001">
    <property type="protein sequence ID" value="SEP91130.1"/>
    <property type="molecule type" value="Genomic_DNA"/>
</dbReference>
<evidence type="ECO:0000313" key="3">
    <source>
        <dbReference type="Proteomes" id="UP000183496"/>
    </source>
</evidence>
<proteinExistence type="predicted"/>
<gene>
    <name evidence="2" type="ORF">SAMN04488089_10169</name>
</gene>
<evidence type="ECO:0000313" key="2">
    <source>
        <dbReference type="EMBL" id="SEP91130.1"/>
    </source>
</evidence>